<evidence type="ECO:0000313" key="3">
    <source>
        <dbReference type="Proteomes" id="UP000794436"/>
    </source>
</evidence>
<accession>A0A8K1CRH9</accession>
<feature type="compositionally biased region" description="Polar residues" evidence="1">
    <location>
        <begin position="657"/>
        <end position="676"/>
    </location>
</feature>
<feature type="compositionally biased region" description="Low complexity" evidence="1">
    <location>
        <begin position="554"/>
        <end position="571"/>
    </location>
</feature>
<feature type="compositionally biased region" description="Basic and acidic residues" evidence="1">
    <location>
        <begin position="253"/>
        <end position="262"/>
    </location>
</feature>
<dbReference type="AlphaFoldDB" id="A0A8K1CRH9"/>
<dbReference type="Proteomes" id="UP000794436">
    <property type="component" value="Unassembled WGS sequence"/>
</dbReference>
<name>A0A8K1CRH9_PYTOL</name>
<comment type="caution">
    <text evidence="2">The sequence shown here is derived from an EMBL/GenBank/DDBJ whole genome shotgun (WGS) entry which is preliminary data.</text>
</comment>
<feature type="region of interest" description="Disordered" evidence="1">
    <location>
        <begin position="1"/>
        <end position="139"/>
    </location>
</feature>
<feature type="compositionally biased region" description="Low complexity" evidence="1">
    <location>
        <begin position="263"/>
        <end position="272"/>
    </location>
</feature>
<feature type="region of interest" description="Disordered" evidence="1">
    <location>
        <begin position="465"/>
        <end position="745"/>
    </location>
</feature>
<dbReference type="OrthoDB" id="78053at2759"/>
<feature type="region of interest" description="Disordered" evidence="1">
    <location>
        <begin position="380"/>
        <end position="435"/>
    </location>
</feature>
<feature type="compositionally biased region" description="Basic and acidic residues" evidence="1">
    <location>
        <begin position="27"/>
        <end position="48"/>
    </location>
</feature>
<keyword evidence="3" id="KW-1185">Reference proteome</keyword>
<feature type="compositionally biased region" description="Polar residues" evidence="1">
    <location>
        <begin position="543"/>
        <end position="553"/>
    </location>
</feature>
<feature type="region of interest" description="Disordered" evidence="1">
    <location>
        <begin position="215"/>
        <end position="361"/>
    </location>
</feature>
<feature type="compositionally biased region" description="Low complexity" evidence="1">
    <location>
        <begin position="476"/>
        <end position="487"/>
    </location>
</feature>
<feature type="compositionally biased region" description="Acidic residues" evidence="1">
    <location>
        <begin position="491"/>
        <end position="507"/>
    </location>
</feature>
<feature type="compositionally biased region" description="Basic and acidic residues" evidence="1">
    <location>
        <begin position="465"/>
        <end position="475"/>
    </location>
</feature>
<feature type="compositionally biased region" description="Low complexity" evidence="1">
    <location>
        <begin position="638"/>
        <end position="656"/>
    </location>
</feature>
<proteinExistence type="predicted"/>
<feature type="compositionally biased region" description="Acidic residues" evidence="1">
    <location>
        <begin position="312"/>
        <end position="326"/>
    </location>
</feature>
<reference evidence="2" key="1">
    <citation type="submission" date="2019-03" db="EMBL/GenBank/DDBJ databases">
        <title>Long read genome sequence of the mycoparasitic Pythium oligandrum ATCC 38472 isolated from sugarbeet rhizosphere.</title>
        <authorList>
            <person name="Gaulin E."/>
        </authorList>
    </citation>
    <scope>NUCLEOTIDE SEQUENCE</scope>
    <source>
        <strain evidence="2">ATCC 38472_TT</strain>
    </source>
</reference>
<organism evidence="2 3">
    <name type="scientific">Pythium oligandrum</name>
    <name type="common">Mycoparasitic fungus</name>
    <dbReference type="NCBI Taxonomy" id="41045"/>
    <lineage>
        <taxon>Eukaryota</taxon>
        <taxon>Sar</taxon>
        <taxon>Stramenopiles</taxon>
        <taxon>Oomycota</taxon>
        <taxon>Peronosporomycetes</taxon>
        <taxon>Pythiales</taxon>
        <taxon>Pythiaceae</taxon>
        <taxon>Pythium</taxon>
    </lineage>
</organism>
<feature type="compositionally biased region" description="Polar residues" evidence="1">
    <location>
        <begin position="692"/>
        <end position="708"/>
    </location>
</feature>
<feature type="compositionally biased region" description="Acidic residues" evidence="1">
    <location>
        <begin position="1"/>
        <end position="26"/>
    </location>
</feature>
<sequence>MAEGYSDEEFDDVEYAAEFEDDEQEEKPEADARDTANDEPVHRPKVDDADTVEMTSYEDAEHYDGDFDESVVIEADASDKDQKETEPVVAIENEPLQVANDVYESLSSLDKPPDDTETETKELEPEPVAPADTRTEQLVPEPVIPQVVVPRSVEEPTFRSPAMVKMPLLQRIGSLPRRATYGEVEVDPHPISFALKLRSSSVPLIDVPSDPDAPLLVRQSRSPRRRPATVARLSSVGELTPAELDEEELSESPGKELLEEAARVVAASSASESTDDTGAVRTRPFFPRLPSVSEAEPVLIFDEAATIRLAEGDEGDEEEEQEEEKEENPTTERLGKEEAIVGTDQRGKEGEESEEEELDSEALTAIQAIHEAAGKLCEEALEEEGEMDEEDSEDPDDAIYVSDPVPITPIHVDEVDDEPTAEPPHPAPDPVGNALKGKDAIEEEEEAVYEEEEEVPDAVHIEREVASEHETESLLHEAQLLLQAQDQPMPYDDDDAFMDDDFDEDNEREVAYDEQHDTDDIENYPADQKLDVSRPLETPIRVNASSDADQDTNAATVTRGASTGTTAGGTAEADEHASAKPTKSAQEATPKPLVTPGRVRKAATERPIAAAQPKRMTRPLPQERSTRAASQPTPPASTPKAPVPRQVRPVRTPSQQSEQPLAQPLTQRQPRATSPTPRAASFPPVEKPMTAPSPTKTRSQSPIKSTAGSPPPSPSAWPLPRKAPVYKQKKPSKTSESDNKKRLKPVKCPPTLRIELPHVDKEKREWLMLNMFRYGDDTTKYEPFIPQYVPTGSSPPMATTSHISEHVVVISEDATLPKRPLSARQIYGEGPQTVGFRESFTTKIYSRRGRKLVQHVVNPVHQARERNWVGTKPNDSSIPKYDAILDKFCKTVTSPVVQRQIYETRYDDLSPQLAMVLEKRAFKEWKHGSKDAFGAVSNSYKTQIVPLHGSGSSTTLLQPKPPSAT</sequence>
<dbReference type="EMBL" id="SPLM01000002">
    <property type="protein sequence ID" value="TMW68259.1"/>
    <property type="molecule type" value="Genomic_DNA"/>
</dbReference>
<protein>
    <submittedName>
        <fullName evidence="2">Uncharacterized protein</fullName>
    </submittedName>
</protein>
<feature type="compositionally biased region" description="Basic and acidic residues" evidence="1">
    <location>
        <begin position="111"/>
        <end position="124"/>
    </location>
</feature>
<feature type="compositionally biased region" description="Acidic residues" evidence="1">
    <location>
        <begin position="351"/>
        <end position="360"/>
    </location>
</feature>
<feature type="compositionally biased region" description="Basic and acidic residues" evidence="1">
    <location>
        <begin position="77"/>
        <end position="86"/>
    </location>
</feature>
<feature type="compositionally biased region" description="Basic and acidic residues" evidence="1">
    <location>
        <begin position="327"/>
        <end position="350"/>
    </location>
</feature>
<gene>
    <name evidence="2" type="ORF">Poli38472_005727</name>
</gene>
<feature type="compositionally biased region" description="Acidic residues" evidence="1">
    <location>
        <begin position="380"/>
        <end position="397"/>
    </location>
</feature>
<evidence type="ECO:0000256" key="1">
    <source>
        <dbReference type="SAM" id="MobiDB-lite"/>
    </source>
</evidence>
<evidence type="ECO:0000313" key="2">
    <source>
        <dbReference type="EMBL" id="TMW68259.1"/>
    </source>
</evidence>